<evidence type="ECO:0000313" key="1">
    <source>
        <dbReference type="EMBL" id="EJW79137.1"/>
    </source>
</evidence>
<organism evidence="1 2">
    <name type="scientific">Wuchereria bancrofti</name>
    <dbReference type="NCBI Taxonomy" id="6293"/>
    <lineage>
        <taxon>Eukaryota</taxon>
        <taxon>Metazoa</taxon>
        <taxon>Ecdysozoa</taxon>
        <taxon>Nematoda</taxon>
        <taxon>Chromadorea</taxon>
        <taxon>Rhabditida</taxon>
        <taxon>Spirurina</taxon>
        <taxon>Spiruromorpha</taxon>
        <taxon>Filarioidea</taxon>
        <taxon>Onchocercidae</taxon>
        <taxon>Wuchereria</taxon>
    </lineage>
</organism>
<name>J9EQ16_WUCBA</name>
<proteinExistence type="predicted"/>
<dbReference type="Proteomes" id="UP000004810">
    <property type="component" value="Unassembled WGS sequence"/>
</dbReference>
<evidence type="ECO:0000313" key="2">
    <source>
        <dbReference type="Proteomes" id="UP000004810"/>
    </source>
</evidence>
<reference evidence="2" key="1">
    <citation type="submission" date="2012-08" db="EMBL/GenBank/DDBJ databases">
        <title>The Genome Sequence of Wuchereria bancrofti.</title>
        <authorList>
            <person name="Nutman T.B."/>
            <person name="Fink D.L."/>
            <person name="Russ C."/>
            <person name="Young S."/>
            <person name="Zeng Q."/>
            <person name="Koehrsen M."/>
            <person name="Alvarado L."/>
            <person name="Berlin A."/>
            <person name="Chapman S.B."/>
            <person name="Chen Z."/>
            <person name="Freedman E."/>
            <person name="Gellesch M."/>
            <person name="Goldberg J."/>
            <person name="Griggs A."/>
            <person name="Gujja S."/>
            <person name="Heilman E.R."/>
            <person name="Heiman D."/>
            <person name="Hepburn T."/>
            <person name="Howarth C."/>
            <person name="Jen D."/>
            <person name="Larson L."/>
            <person name="Lewis B."/>
            <person name="Mehta T."/>
            <person name="Park D."/>
            <person name="Pearson M."/>
            <person name="Roberts A."/>
            <person name="Saif S."/>
            <person name="Shea T."/>
            <person name="Shenoy N."/>
            <person name="Sisk P."/>
            <person name="Stolte C."/>
            <person name="Sykes S."/>
            <person name="Walk T."/>
            <person name="White J."/>
            <person name="Yandava C."/>
            <person name="Haas B."/>
            <person name="Henn M.R."/>
            <person name="Nusbaum C."/>
            <person name="Birren B."/>
        </authorList>
    </citation>
    <scope>NUCLEOTIDE SEQUENCE [LARGE SCALE GENOMIC DNA]</scope>
    <source>
        <strain evidence="2">NA</strain>
    </source>
</reference>
<comment type="caution">
    <text evidence="1">The sequence shown here is derived from an EMBL/GenBank/DDBJ whole genome shotgun (WGS) entry which is preliminary data.</text>
</comment>
<dbReference type="EMBL" id="ADBV01005804">
    <property type="protein sequence ID" value="EJW79137.1"/>
    <property type="molecule type" value="Genomic_DNA"/>
</dbReference>
<dbReference type="AlphaFoldDB" id="J9EQ16"/>
<sequence>MLISDYTLILIQRLPLLFLIYNSHCNFYTAAIPQRTNEPWSVILCKFADTARYEPQRREWYQNWMTGSGT</sequence>
<protein>
    <submittedName>
        <fullName evidence="1">Uncharacterized protein</fullName>
    </submittedName>
</protein>
<feature type="non-terminal residue" evidence="1">
    <location>
        <position position="70"/>
    </location>
</feature>
<gene>
    <name evidence="1" type="ORF">WUBG_09955</name>
</gene>
<accession>J9EQ16</accession>